<sequence>MADPAPTGRAKWFWIIIILLLLVVLLVWLWDPSGDTSDIVAAPEPTGQSTEWAVEPEGPKVPVDLPTTPMTNVPADETAGN</sequence>
<dbReference type="EMBL" id="JANZXA010000001">
    <property type="protein sequence ID" value="MCT2398381.1"/>
    <property type="molecule type" value="Genomic_DNA"/>
</dbReference>
<evidence type="ECO:0000313" key="4">
    <source>
        <dbReference type="Proteomes" id="UP001165583"/>
    </source>
</evidence>
<reference evidence="3" key="1">
    <citation type="submission" date="2022-09" db="EMBL/GenBank/DDBJ databases">
        <title>Novosphingobium sp. Nov., a polycyclic aromatic hydrocarbon-degrading bacterium isolated form mangrove sediments in HongKong.</title>
        <authorList>
            <person name="Hu Z."/>
        </authorList>
    </citation>
    <scope>NUCLEOTIDE SEQUENCE</scope>
    <source>
        <strain evidence="3">HK4-1</strain>
    </source>
</reference>
<accession>A0ABT2I0Q5</accession>
<protein>
    <recommendedName>
        <fullName evidence="5">Secreted protein</fullName>
    </recommendedName>
</protein>
<name>A0ABT2I0Q5_9SPHN</name>
<organism evidence="3 4">
    <name type="scientific">Novosphingobium mangrovi</name>
    <name type="common">ex Huang et al. 2023</name>
    <dbReference type="NCBI Taxonomy" id="2976432"/>
    <lineage>
        <taxon>Bacteria</taxon>
        <taxon>Pseudomonadati</taxon>
        <taxon>Pseudomonadota</taxon>
        <taxon>Alphaproteobacteria</taxon>
        <taxon>Sphingomonadales</taxon>
        <taxon>Sphingomonadaceae</taxon>
        <taxon>Novosphingobium</taxon>
    </lineage>
</organism>
<keyword evidence="4" id="KW-1185">Reference proteome</keyword>
<evidence type="ECO:0008006" key="5">
    <source>
        <dbReference type="Google" id="ProtNLM"/>
    </source>
</evidence>
<gene>
    <name evidence="3" type="ORF">NZK81_02350</name>
</gene>
<evidence type="ECO:0000256" key="2">
    <source>
        <dbReference type="SAM" id="Phobius"/>
    </source>
</evidence>
<evidence type="ECO:0000313" key="3">
    <source>
        <dbReference type="EMBL" id="MCT2398381.1"/>
    </source>
</evidence>
<keyword evidence="2" id="KW-0812">Transmembrane</keyword>
<dbReference type="Proteomes" id="UP001165583">
    <property type="component" value="Unassembled WGS sequence"/>
</dbReference>
<feature type="region of interest" description="Disordered" evidence="1">
    <location>
        <begin position="40"/>
        <end position="81"/>
    </location>
</feature>
<dbReference type="RefSeq" id="WP_260043512.1">
    <property type="nucleotide sequence ID" value="NZ_JANZXA010000001.1"/>
</dbReference>
<proteinExistence type="predicted"/>
<evidence type="ECO:0000256" key="1">
    <source>
        <dbReference type="SAM" id="MobiDB-lite"/>
    </source>
</evidence>
<comment type="caution">
    <text evidence="3">The sequence shown here is derived from an EMBL/GenBank/DDBJ whole genome shotgun (WGS) entry which is preliminary data.</text>
</comment>
<keyword evidence="2" id="KW-1133">Transmembrane helix</keyword>
<keyword evidence="2" id="KW-0472">Membrane</keyword>
<feature type="transmembrane region" description="Helical" evidence="2">
    <location>
        <begin position="12"/>
        <end position="30"/>
    </location>
</feature>